<name>A0A174ZUX4_9FIRM</name>
<dbReference type="Proteomes" id="UP000095662">
    <property type="component" value="Unassembled WGS sequence"/>
</dbReference>
<evidence type="ECO:0008006" key="3">
    <source>
        <dbReference type="Google" id="ProtNLM"/>
    </source>
</evidence>
<proteinExistence type="predicted"/>
<dbReference type="OrthoDB" id="1677957at2"/>
<gene>
    <name evidence="1" type="ORF">ERS852540_01943</name>
</gene>
<reference evidence="1 2" key="1">
    <citation type="submission" date="2015-09" db="EMBL/GenBank/DDBJ databases">
        <authorList>
            <consortium name="Pathogen Informatics"/>
        </authorList>
    </citation>
    <scope>NUCLEOTIDE SEQUENCE [LARGE SCALE GENOMIC DNA]</scope>
    <source>
        <strain evidence="1 2">2789STDY5834928</strain>
    </source>
</reference>
<accession>A0A174ZUX4</accession>
<protein>
    <recommendedName>
        <fullName evidence="3">Phage-related protein</fullName>
    </recommendedName>
</protein>
<sequence>MTVEELNVIVSANKDDFDRKIRMVNENLVNVKKQAEDTSAGTLSAFKTLASGLSALGFGAMIKNAIILAGDLQQNIGGSESVFKNYADTIQRTAETAASSLGLSQSKYLATATKMGALFQGSGFSVAQSADMVTQSMQRASDVASIMGLSVDSAMEAVAGMAKGNFTMMDNLGVAINDTNLQIYAQEKGLGKLETTQQKVNAAMQMFLDKSEYAAGNYAKENDTYSGALTTFKAELENFAAEAGTALLPLAQSVLPVLSSSLNALKPVIMTVAEAVGGLGSVVSDVQAKVEAATPAQQTMLKIAIGMAVAIPAVTAATRLMRAAKLAYTGVLNILIPKQLTYASALKATMGWIGIIVGALALLGIATNNGTEGIDDNSEKLKKENEAANKAAKGVDDVAESTDNLTDSVKRSLAGFDELNRLSGNSGTLASSVVSSADVENAESLADALSDVQGKTKNIDLGSLSFDIDFSNIWGELNKLLGKLKSGEIGNSIKSLFNNLGTTLKPFFDGIDEMFGFNLDKWLKDLGNFIGDIVTDISNGDIDKAIDDVFAFVKNSFINIAPSITTICSKIIGEVDKLLGTSFQKSFDKCAELCYQAGVMLNNVINDTAGKTERSQKYNTTYSEMLTYMRDWMVKNDSTSADKAYGETVSHFNINNDEELKKWFDEGNYGASLYEFAKTTAMRIKNDEVDPVLKRRLKGQSTWADISSLGILGYADGGFPDYGDLFIANERGPELVGTIGNRTAVANSSSIEIAIYNAVRSAMSDSSGGQSADIHVTVDIDGDTVGETVARYNAVRNRRLNGRS</sequence>
<evidence type="ECO:0000313" key="1">
    <source>
        <dbReference type="EMBL" id="CUQ89557.1"/>
    </source>
</evidence>
<evidence type="ECO:0000313" key="2">
    <source>
        <dbReference type="Proteomes" id="UP000095662"/>
    </source>
</evidence>
<dbReference type="STRING" id="39492.ERS852540_01943"/>
<dbReference type="AlphaFoldDB" id="A0A174ZUX4"/>
<organism evidence="1 2">
    <name type="scientific">[Eubacterium] siraeum</name>
    <dbReference type="NCBI Taxonomy" id="39492"/>
    <lineage>
        <taxon>Bacteria</taxon>
        <taxon>Bacillati</taxon>
        <taxon>Bacillota</taxon>
        <taxon>Clostridia</taxon>
        <taxon>Eubacteriales</taxon>
        <taxon>Oscillospiraceae</taxon>
        <taxon>Oscillospiraceae incertae sedis</taxon>
    </lineage>
</organism>
<dbReference type="EMBL" id="CZBY01000017">
    <property type="protein sequence ID" value="CUQ89557.1"/>
    <property type="molecule type" value="Genomic_DNA"/>
</dbReference>